<evidence type="ECO:0000259" key="9">
    <source>
        <dbReference type="Pfam" id="PF02492"/>
    </source>
</evidence>
<keyword evidence="5" id="KW-0378">Hydrolase</keyword>
<dbReference type="Proteomes" id="UP000254374">
    <property type="component" value="Unassembled WGS sequence"/>
</dbReference>
<evidence type="ECO:0000256" key="6">
    <source>
        <dbReference type="ARBA" id="ARBA00022833"/>
    </source>
</evidence>
<evidence type="ECO:0000313" key="13">
    <source>
        <dbReference type="Proteomes" id="UP000254374"/>
    </source>
</evidence>
<keyword evidence="3" id="KW-0479">Metal-binding</keyword>
<dbReference type="GO" id="GO:0008270">
    <property type="term" value="F:zinc ion binding"/>
    <property type="evidence" value="ECO:0007669"/>
    <property type="project" value="TreeGrafter"/>
</dbReference>
<evidence type="ECO:0000256" key="5">
    <source>
        <dbReference type="ARBA" id="ARBA00022801"/>
    </source>
</evidence>
<dbReference type="GO" id="GO:0016151">
    <property type="term" value="F:nickel cation binding"/>
    <property type="evidence" value="ECO:0007669"/>
    <property type="project" value="InterPro"/>
</dbReference>
<dbReference type="GO" id="GO:0051604">
    <property type="term" value="P:protein maturation"/>
    <property type="evidence" value="ECO:0007669"/>
    <property type="project" value="InterPro"/>
</dbReference>
<evidence type="ECO:0000256" key="4">
    <source>
        <dbReference type="ARBA" id="ARBA00022741"/>
    </source>
</evidence>
<dbReference type="PANTHER" id="PTHR30134">
    <property type="entry name" value="HYDROGENASE PROTEIN ASSEMBLY PROTEIN, NICKEL CHAPERONE"/>
    <property type="match status" value="1"/>
</dbReference>
<dbReference type="Gene3D" id="3.40.50.300">
    <property type="entry name" value="P-loop containing nucleotide triphosphate hydrolases"/>
    <property type="match status" value="1"/>
</dbReference>
<dbReference type="NCBIfam" id="TIGR00073">
    <property type="entry name" value="hypB"/>
    <property type="match status" value="1"/>
</dbReference>
<keyword evidence="6" id="KW-0862">Zinc</keyword>
<evidence type="ECO:0000313" key="12">
    <source>
        <dbReference type="Proteomes" id="UP000186808"/>
    </source>
</evidence>
<organism evidence="11 13">
    <name type="scientific">Fluoribacter gormanii</name>
    <dbReference type="NCBI Taxonomy" id="464"/>
    <lineage>
        <taxon>Bacteria</taxon>
        <taxon>Pseudomonadati</taxon>
        <taxon>Pseudomonadota</taxon>
        <taxon>Gammaproteobacteria</taxon>
        <taxon>Legionellales</taxon>
        <taxon>Legionellaceae</taxon>
        <taxon>Fluoribacter</taxon>
    </lineage>
</organism>
<reference evidence="11 13" key="2">
    <citation type="submission" date="2018-06" db="EMBL/GenBank/DDBJ databases">
        <authorList>
            <consortium name="Pathogen Informatics"/>
            <person name="Doyle S."/>
        </authorList>
    </citation>
    <scope>NUCLEOTIDE SEQUENCE [LARGE SCALE GENOMIC DNA]</scope>
    <source>
        <strain evidence="11 13">NCTC11401</strain>
    </source>
</reference>
<dbReference type="InterPro" id="IPR003495">
    <property type="entry name" value="CobW/HypB/UreG_nucleotide-bd"/>
</dbReference>
<dbReference type="SUPFAM" id="SSF52540">
    <property type="entry name" value="P-loop containing nucleoside triphosphate hydrolases"/>
    <property type="match status" value="1"/>
</dbReference>
<evidence type="ECO:0000313" key="11">
    <source>
        <dbReference type="EMBL" id="STO25446.1"/>
    </source>
</evidence>
<evidence type="ECO:0000256" key="1">
    <source>
        <dbReference type="ARBA" id="ARBA00006211"/>
    </source>
</evidence>
<evidence type="ECO:0000256" key="7">
    <source>
        <dbReference type="ARBA" id="ARBA00023134"/>
    </source>
</evidence>
<keyword evidence="7" id="KW-0342">GTP-binding</keyword>
<dbReference type="PIRSF" id="PIRSF005624">
    <property type="entry name" value="Ni-bind_GTPase"/>
    <property type="match status" value="1"/>
</dbReference>
<dbReference type="OrthoDB" id="9802035at2"/>
<reference evidence="10 12" key="1">
    <citation type="submission" date="2017-01" db="EMBL/GenBank/DDBJ databases">
        <authorList>
            <person name="Varghese N."/>
            <person name="Submissions S."/>
        </authorList>
    </citation>
    <scope>NUCLEOTIDE SEQUENCE [LARGE SCALE GENOMIC DNA]</scope>
    <source>
        <strain evidence="10 12">ATCC 33342</strain>
    </source>
</reference>
<dbReference type="Proteomes" id="UP000186808">
    <property type="component" value="Unassembled WGS sequence"/>
</dbReference>
<protein>
    <recommendedName>
        <fullName evidence="8">Hydrogenase maturation factor HypB</fullName>
    </recommendedName>
</protein>
<name>A0A377GKW7_9GAMM</name>
<proteinExistence type="inferred from homology"/>
<sequence length="258" mass="29193">MCGICGCSEEHNEMEHHVHQHVHQHGHEHGHQQEHHVHDEHLIHVEQNILAKNQQFARNNKSFLAKKNILALNIMSSPGSGKTTLLAKTILDLKQELDIAVVVGDQQTQYDAELIKASGGNALQINTGKVCHLDAHMVGHALEDLPLKENSLLFIENIGNLVCPALFDLGEQFKVVILSVTEGDNKPLKYPDMFHCADLMIITKMDLLPYVNFDLEQCIKYARQINPNIETLTLSTSHGDGLNDWYEWLRQKQINNRV</sequence>
<dbReference type="EMBL" id="FTNL01000008">
    <property type="protein sequence ID" value="SIR20636.1"/>
    <property type="molecule type" value="Genomic_DNA"/>
</dbReference>
<evidence type="ECO:0000313" key="10">
    <source>
        <dbReference type="EMBL" id="SIR20636.1"/>
    </source>
</evidence>
<evidence type="ECO:0000256" key="8">
    <source>
        <dbReference type="ARBA" id="ARBA00035238"/>
    </source>
</evidence>
<comment type="similarity">
    <text evidence="1">Belongs to the SIMIBI class G3E GTPase family. HypB/HupM subfamily.</text>
</comment>
<dbReference type="CDD" id="cd05390">
    <property type="entry name" value="HypB"/>
    <property type="match status" value="1"/>
</dbReference>
<dbReference type="InterPro" id="IPR027417">
    <property type="entry name" value="P-loop_NTPase"/>
</dbReference>
<dbReference type="GO" id="GO:0003924">
    <property type="term" value="F:GTPase activity"/>
    <property type="evidence" value="ECO:0007669"/>
    <property type="project" value="InterPro"/>
</dbReference>
<dbReference type="PANTHER" id="PTHR30134:SF2">
    <property type="entry name" value="HYDROGENASE MATURATION FACTOR HYPB"/>
    <property type="match status" value="1"/>
</dbReference>
<dbReference type="EMBL" id="UGGV01000001">
    <property type="protein sequence ID" value="STO25446.1"/>
    <property type="molecule type" value="Genomic_DNA"/>
</dbReference>
<dbReference type="RefSeq" id="WP_058468634.1">
    <property type="nucleotide sequence ID" value="NZ_CAAAIX010000015.1"/>
</dbReference>
<evidence type="ECO:0000256" key="3">
    <source>
        <dbReference type="ARBA" id="ARBA00022723"/>
    </source>
</evidence>
<dbReference type="AlphaFoldDB" id="A0A377GKW7"/>
<keyword evidence="12" id="KW-1185">Reference proteome</keyword>
<dbReference type="GO" id="GO:0005525">
    <property type="term" value="F:GTP binding"/>
    <property type="evidence" value="ECO:0007669"/>
    <property type="project" value="UniProtKB-KW"/>
</dbReference>
<keyword evidence="2" id="KW-0533">Nickel</keyword>
<gene>
    <name evidence="11" type="primary">hypB</name>
    <name evidence="11" type="ORF">NCTC11401_02282</name>
    <name evidence="10" type="ORF">SAMN05421777_10828</name>
</gene>
<evidence type="ECO:0000256" key="2">
    <source>
        <dbReference type="ARBA" id="ARBA00022596"/>
    </source>
</evidence>
<dbReference type="STRING" id="464.Lgor_2161"/>
<keyword evidence="4" id="KW-0547">Nucleotide-binding</keyword>
<dbReference type="InterPro" id="IPR004392">
    <property type="entry name" value="Hyd_mat_HypB"/>
</dbReference>
<dbReference type="Pfam" id="PF02492">
    <property type="entry name" value="cobW"/>
    <property type="match status" value="1"/>
</dbReference>
<feature type="domain" description="CobW/HypB/UreG nucleotide-binding" evidence="9">
    <location>
        <begin position="73"/>
        <end position="231"/>
    </location>
</feature>
<accession>A0A377GKW7</accession>